<feature type="transmembrane region" description="Helical" evidence="4">
    <location>
        <begin position="188"/>
        <end position="208"/>
    </location>
</feature>
<feature type="transmembrane region" description="Helical" evidence="4">
    <location>
        <begin position="162"/>
        <end position="182"/>
    </location>
</feature>
<keyword evidence="7" id="KW-1185">Reference proteome</keyword>
<reference evidence="6 7" key="1">
    <citation type="submission" date="2020-08" db="EMBL/GenBank/DDBJ databases">
        <title>Sphingobacterium sp. DN00404 isolated from aquaculture water.</title>
        <authorList>
            <person name="Zhang M."/>
        </authorList>
    </citation>
    <scope>NUCLEOTIDE SEQUENCE [LARGE SCALE GENOMIC DNA]</scope>
    <source>
        <strain evidence="6 7">KCTC 32294</strain>
    </source>
</reference>
<accession>A0ABR7Y5N1</accession>
<dbReference type="PANTHER" id="PTHR43280">
    <property type="entry name" value="ARAC-FAMILY TRANSCRIPTIONAL REGULATOR"/>
    <property type="match status" value="1"/>
</dbReference>
<feature type="transmembrane region" description="Helical" evidence="4">
    <location>
        <begin position="122"/>
        <end position="141"/>
    </location>
</feature>
<keyword evidence="1" id="KW-0805">Transcription regulation</keyword>
<feature type="domain" description="HTH araC/xylS-type" evidence="5">
    <location>
        <begin position="239"/>
        <end position="341"/>
    </location>
</feature>
<dbReference type="PROSITE" id="PS01124">
    <property type="entry name" value="HTH_ARAC_FAMILY_2"/>
    <property type="match status" value="1"/>
</dbReference>
<evidence type="ECO:0000256" key="4">
    <source>
        <dbReference type="SAM" id="Phobius"/>
    </source>
</evidence>
<protein>
    <submittedName>
        <fullName evidence="6">Helix-turn-helix domain-containing protein</fullName>
    </submittedName>
</protein>
<dbReference type="Pfam" id="PF12833">
    <property type="entry name" value="HTH_18"/>
    <property type="match status" value="1"/>
</dbReference>
<dbReference type="PANTHER" id="PTHR43280:SF34">
    <property type="entry name" value="ARAC-FAMILY TRANSCRIPTIONAL REGULATOR"/>
    <property type="match status" value="1"/>
</dbReference>
<feature type="transmembrane region" description="Helical" evidence="4">
    <location>
        <begin position="90"/>
        <end position="110"/>
    </location>
</feature>
<keyword evidence="4" id="KW-0812">Transmembrane</keyword>
<evidence type="ECO:0000313" key="7">
    <source>
        <dbReference type="Proteomes" id="UP000606494"/>
    </source>
</evidence>
<feature type="transmembrane region" description="Helical" evidence="4">
    <location>
        <begin position="34"/>
        <end position="51"/>
    </location>
</feature>
<dbReference type="SUPFAM" id="SSF46689">
    <property type="entry name" value="Homeodomain-like"/>
    <property type="match status" value="1"/>
</dbReference>
<dbReference type="EMBL" id="JACNYK010000003">
    <property type="protein sequence ID" value="MBD1426569.1"/>
    <property type="molecule type" value="Genomic_DNA"/>
</dbReference>
<keyword evidence="4" id="KW-1133">Transmembrane helix</keyword>
<keyword evidence="2" id="KW-0238">DNA-binding</keyword>
<sequence>MLISNLYIVAVGLSAYGIFLNLRYDKKRFNRRALIVLFCGLLHILMGYIILIRYPQFLYQSIFFPISALYGVSFLFVFNGSLGLRMTRKGLHILPFFMALAGYFIMMLYAPWRYHIYHEYYIGVHILSSILFITYALAVGLRFHSGPNYDLKGFIKAEKKGLIPLSFLVLVVGILVIIRTRSGDMETYLMFHLILYIVILLPIIKLSLLKIKSGIKGDTSSVIKIPVIIPKNIELSYKIEIEKFIASKAYLDIDLNKNGFYESVNIPKGHISPFLKQVYGKNFNSFINELRLIYAAKELRREELIYTIDDLSFICGFRSRASFYRNFIVVFGCSPHQYRANQLKITP</sequence>
<keyword evidence="4" id="KW-0472">Membrane</keyword>
<evidence type="ECO:0000256" key="2">
    <source>
        <dbReference type="ARBA" id="ARBA00023125"/>
    </source>
</evidence>
<comment type="caution">
    <text evidence="6">The sequence shown here is derived from an EMBL/GenBank/DDBJ whole genome shotgun (WGS) entry which is preliminary data.</text>
</comment>
<gene>
    <name evidence="6" type="ORF">H8B17_13330</name>
</gene>
<name>A0ABR7Y5N1_9SPHI</name>
<dbReference type="Gene3D" id="1.10.10.60">
    <property type="entry name" value="Homeodomain-like"/>
    <property type="match status" value="1"/>
</dbReference>
<evidence type="ECO:0000259" key="5">
    <source>
        <dbReference type="PROSITE" id="PS01124"/>
    </source>
</evidence>
<dbReference type="SMART" id="SM00342">
    <property type="entry name" value="HTH_ARAC"/>
    <property type="match status" value="1"/>
</dbReference>
<feature type="transmembrane region" description="Helical" evidence="4">
    <location>
        <begin position="57"/>
        <end position="78"/>
    </location>
</feature>
<proteinExistence type="predicted"/>
<evidence type="ECO:0000256" key="3">
    <source>
        <dbReference type="ARBA" id="ARBA00023163"/>
    </source>
</evidence>
<organism evidence="6 7">
    <name type="scientific">Sphingobacterium arenae</name>
    <dbReference type="NCBI Taxonomy" id="1280598"/>
    <lineage>
        <taxon>Bacteria</taxon>
        <taxon>Pseudomonadati</taxon>
        <taxon>Bacteroidota</taxon>
        <taxon>Sphingobacteriia</taxon>
        <taxon>Sphingobacteriales</taxon>
        <taxon>Sphingobacteriaceae</taxon>
        <taxon>Sphingobacterium</taxon>
    </lineage>
</organism>
<dbReference type="InterPro" id="IPR018060">
    <property type="entry name" value="HTH_AraC"/>
</dbReference>
<dbReference type="Proteomes" id="UP000606494">
    <property type="component" value="Unassembled WGS sequence"/>
</dbReference>
<dbReference type="InterPro" id="IPR009057">
    <property type="entry name" value="Homeodomain-like_sf"/>
</dbReference>
<evidence type="ECO:0000313" key="6">
    <source>
        <dbReference type="EMBL" id="MBD1426569.1"/>
    </source>
</evidence>
<feature type="transmembrane region" description="Helical" evidence="4">
    <location>
        <begin position="6"/>
        <end position="22"/>
    </location>
</feature>
<keyword evidence="3" id="KW-0804">Transcription</keyword>
<evidence type="ECO:0000256" key="1">
    <source>
        <dbReference type="ARBA" id="ARBA00023015"/>
    </source>
</evidence>